<name>A0A2P2QU12_RHIMU</name>
<reference evidence="1" key="1">
    <citation type="submission" date="2018-02" db="EMBL/GenBank/DDBJ databases">
        <title>Rhizophora mucronata_Transcriptome.</title>
        <authorList>
            <person name="Meera S.P."/>
            <person name="Sreeshan A."/>
            <person name="Augustine A."/>
        </authorList>
    </citation>
    <scope>NUCLEOTIDE SEQUENCE</scope>
    <source>
        <tissue evidence="1">Leaf</tissue>
    </source>
</reference>
<proteinExistence type="predicted"/>
<organism evidence="1">
    <name type="scientific">Rhizophora mucronata</name>
    <name type="common">Asiatic mangrove</name>
    <dbReference type="NCBI Taxonomy" id="61149"/>
    <lineage>
        <taxon>Eukaryota</taxon>
        <taxon>Viridiplantae</taxon>
        <taxon>Streptophyta</taxon>
        <taxon>Embryophyta</taxon>
        <taxon>Tracheophyta</taxon>
        <taxon>Spermatophyta</taxon>
        <taxon>Magnoliopsida</taxon>
        <taxon>eudicotyledons</taxon>
        <taxon>Gunneridae</taxon>
        <taxon>Pentapetalae</taxon>
        <taxon>rosids</taxon>
        <taxon>fabids</taxon>
        <taxon>Malpighiales</taxon>
        <taxon>Rhizophoraceae</taxon>
        <taxon>Rhizophora</taxon>
    </lineage>
</organism>
<evidence type="ECO:0000313" key="1">
    <source>
        <dbReference type="EMBL" id="MBX70361.1"/>
    </source>
</evidence>
<dbReference type="AlphaFoldDB" id="A0A2P2QU12"/>
<accession>A0A2P2QU12</accession>
<sequence length="31" mass="3628">MLLHSTVNVLVRHVRKVISRKFLVLERGKKA</sequence>
<protein>
    <submittedName>
        <fullName evidence="1">Uncharacterized protein</fullName>
    </submittedName>
</protein>
<dbReference type="EMBL" id="GGEC01089877">
    <property type="protein sequence ID" value="MBX70361.1"/>
    <property type="molecule type" value="Transcribed_RNA"/>
</dbReference>